<organism evidence="2 3">
    <name type="scientific">Dendrobium catenatum</name>
    <dbReference type="NCBI Taxonomy" id="906689"/>
    <lineage>
        <taxon>Eukaryota</taxon>
        <taxon>Viridiplantae</taxon>
        <taxon>Streptophyta</taxon>
        <taxon>Embryophyta</taxon>
        <taxon>Tracheophyta</taxon>
        <taxon>Spermatophyta</taxon>
        <taxon>Magnoliopsida</taxon>
        <taxon>Liliopsida</taxon>
        <taxon>Asparagales</taxon>
        <taxon>Orchidaceae</taxon>
        <taxon>Epidendroideae</taxon>
        <taxon>Malaxideae</taxon>
        <taxon>Dendrobiinae</taxon>
        <taxon>Dendrobium</taxon>
    </lineage>
</organism>
<dbReference type="Proteomes" id="UP000233837">
    <property type="component" value="Unassembled WGS sequence"/>
</dbReference>
<reference evidence="2 3" key="2">
    <citation type="journal article" date="2017" name="Nature">
        <title>The Apostasia genome and the evolution of orchids.</title>
        <authorList>
            <person name="Zhang G.Q."/>
            <person name="Liu K.W."/>
            <person name="Li Z."/>
            <person name="Lohaus R."/>
            <person name="Hsiao Y.Y."/>
            <person name="Niu S.C."/>
            <person name="Wang J.Y."/>
            <person name="Lin Y.C."/>
            <person name="Xu Q."/>
            <person name="Chen L.J."/>
            <person name="Yoshida K."/>
            <person name="Fujiwara S."/>
            <person name="Wang Z.W."/>
            <person name="Zhang Y.Q."/>
            <person name="Mitsuda N."/>
            <person name="Wang M."/>
            <person name="Liu G.H."/>
            <person name="Pecoraro L."/>
            <person name="Huang H.X."/>
            <person name="Xiao X.J."/>
            <person name="Lin M."/>
            <person name="Wu X.Y."/>
            <person name="Wu W.L."/>
            <person name="Chen Y.Y."/>
            <person name="Chang S.B."/>
            <person name="Sakamoto S."/>
            <person name="Ohme-Takagi M."/>
            <person name="Yagi M."/>
            <person name="Zeng S.J."/>
            <person name="Shen C.Y."/>
            <person name="Yeh C.M."/>
            <person name="Luo Y.B."/>
            <person name="Tsai W.C."/>
            <person name="Van de Peer Y."/>
            <person name="Liu Z.J."/>
        </authorList>
    </citation>
    <scope>NUCLEOTIDE SEQUENCE [LARGE SCALE GENOMIC DNA]</scope>
    <source>
        <tissue evidence="2">The whole plant</tissue>
    </source>
</reference>
<gene>
    <name evidence="2" type="ORF">MA16_Dca027091</name>
</gene>
<sequence>MSGTYIFVDLIIFSNNNTFYISQDGAMETLSTSTTNSNIAPGKTLTPFPKSAPSSPNPSSGGTTTLLLPPARIDRSIYSTPSHIPLEYGLDPITNANGLFPSPKVSTKTSPPSKTLPFRLMTTRSPDLGIAPPPTRMS</sequence>
<feature type="compositionally biased region" description="Low complexity" evidence="1">
    <location>
        <begin position="101"/>
        <end position="115"/>
    </location>
</feature>
<feature type="region of interest" description="Disordered" evidence="1">
    <location>
        <begin position="32"/>
        <end position="67"/>
    </location>
</feature>
<dbReference type="AlphaFoldDB" id="A0A2I0V991"/>
<dbReference type="EMBL" id="KZ504026">
    <property type="protein sequence ID" value="PKU59966.1"/>
    <property type="molecule type" value="Genomic_DNA"/>
</dbReference>
<feature type="compositionally biased region" description="Low complexity" evidence="1">
    <location>
        <begin position="47"/>
        <end position="60"/>
    </location>
</feature>
<evidence type="ECO:0000313" key="2">
    <source>
        <dbReference type="EMBL" id="PKU59966.1"/>
    </source>
</evidence>
<feature type="region of interest" description="Disordered" evidence="1">
    <location>
        <begin position="101"/>
        <end position="138"/>
    </location>
</feature>
<proteinExistence type="predicted"/>
<protein>
    <submittedName>
        <fullName evidence="2">Uncharacterized protein</fullName>
    </submittedName>
</protein>
<evidence type="ECO:0000313" key="3">
    <source>
        <dbReference type="Proteomes" id="UP000233837"/>
    </source>
</evidence>
<name>A0A2I0V991_9ASPA</name>
<reference evidence="2 3" key="1">
    <citation type="journal article" date="2016" name="Sci. Rep.">
        <title>The Dendrobium catenatum Lindl. genome sequence provides insights into polysaccharide synthase, floral development and adaptive evolution.</title>
        <authorList>
            <person name="Zhang G.Q."/>
            <person name="Xu Q."/>
            <person name="Bian C."/>
            <person name="Tsai W.C."/>
            <person name="Yeh C.M."/>
            <person name="Liu K.W."/>
            <person name="Yoshida K."/>
            <person name="Zhang L.S."/>
            <person name="Chang S.B."/>
            <person name="Chen F."/>
            <person name="Shi Y."/>
            <person name="Su Y.Y."/>
            <person name="Zhang Y.Q."/>
            <person name="Chen L.J."/>
            <person name="Yin Y."/>
            <person name="Lin M."/>
            <person name="Huang H."/>
            <person name="Deng H."/>
            <person name="Wang Z.W."/>
            <person name="Zhu S.L."/>
            <person name="Zhao X."/>
            <person name="Deng C."/>
            <person name="Niu S.C."/>
            <person name="Huang J."/>
            <person name="Wang M."/>
            <person name="Liu G.H."/>
            <person name="Yang H.J."/>
            <person name="Xiao X.J."/>
            <person name="Hsiao Y.Y."/>
            <person name="Wu W.L."/>
            <person name="Chen Y.Y."/>
            <person name="Mitsuda N."/>
            <person name="Ohme-Takagi M."/>
            <person name="Luo Y.B."/>
            <person name="Van de Peer Y."/>
            <person name="Liu Z.J."/>
        </authorList>
    </citation>
    <scope>NUCLEOTIDE SEQUENCE [LARGE SCALE GENOMIC DNA]</scope>
    <source>
        <tissue evidence="2">The whole plant</tissue>
    </source>
</reference>
<accession>A0A2I0V991</accession>
<keyword evidence="3" id="KW-1185">Reference proteome</keyword>
<evidence type="ECO:0000256" key="1">
    <source>
        <dbReference type="SAM" id="MobiDB-lite"/>
    </source>
</evidence>